<sequence>MSSETVQHFDLPREQAAQVVVPLGLDLGLYPAADGSLSQPRVRVGRSTRVLDVPAYQVWKAARAVSESGRLLSVPELAEAIPGAGAASVAAVIERTPEIRLVAEQTDDVLLLWMVTNLRPLMVNVGPAVADGALQIGLVDERFDFLTPQIFDVLLRCQRVGSVAEAYSLCAKDNAAAGVREVVWTEPFGLLRAMWSELPFLLAHGVAWLDVADAMYSPKEPA</sequence>
<protein>
    <submittedName>
        <fullName evidence="1">Uncharacterized protein</fullName>
    </submittedName>
</protein>
<organism evidence="1 2">
    <name type="scientific">Epidermidibacterium keratini</name>
    <dbReference type="NCBI Taxonomy" id="1891644"/>
    <lineage>
        <taxon>Bacteria</taxon>
        <taxon>Bacillati</taxon>
        <taxon>Actinomycetota</taxon>
        <taxon>Actinomycetes</taxon>
        <taxon>Sporichthyales</taxon>
        <taxon>Sporichthyaceae</taxon>
        <taxon>Epidermidibacterium</taxon>
    </lineage>
</organism>
<dbReference type="InParanoid" id="A0A7L4YPA4"/>
<evidence type="ECO:0000313" key="2">
    <source>
        <dbReference type="Proteomes" id="UP000463857"/>
    </source>
</evidence>
<keyword evidence="2" id="KW-1185">Reference proteome</keyword>
<accession>A0A7L4YPA4</accession>
<name>A0A7L4YPA4_9ACTN</name>
<dbReference type="EMBL" id="CP047156">
    <property type="protein sequence ID" value="QHC00862.1"/>
    <property type="molecule type" value="Genomic_DNA"/>
</dbReference>
<reference evidence="1 2" key="1">
    <citation type="journal article" date="2018" name="Int. J. Syst. Evol. Microbiol.">
        <title>Epidermidibacterium keratini gen. nov., sp. nov., a member of the family Sporichthyaceae, isolated from keratin epidermis.</title>
        <authorList>
            <person name="Lee D.G."/>
            <person name="Trujillo M.E."/>
            <person name="Kang S."/>
            <person name="Nam J.J."/>
            <person name="Kim Y.J."/>
        </authorList>
    </citation>
    <scope>NUCLEOTIDE SEQUENCE [LARGE SCALE GENOMIC DNA]</scope>
    <source>
        <strain evidence="1 2">EPI-7</strain>
    </source>
</reference>
<dbReference type="AlphaFoldDB" id="A0A7L4YPA4"/>
<dbReference type="RefSeq" id="WP_159545763.1">
    <property type="nucleotide sequence ID" value="NZ_CP047156.1"/>
</dbReference>
<dbReference type="KEGG" id="eke:EK0264_11590"/>
<evidence type="ECO:0000313" key="1">
    <source>
        <dbReference type="EMBL" id="QHC00862.1"/>
    </source>
</evidence>
<dbReference type="Proteomes" id="UP000463857">
    <property type="component" value="Chromosome"/>
</dbReference>
<gene>
    <name evidence="1" type="ORF">EK0264_11590</name>
</gene>
<proteinExistence type="predicted"/>